<feature type="domain" description="DNA-binding protein H-NS-like C-terminal" evidence="1">
    <location>
        <begin position="150"/>
        <end position="183"/>
    </location>
</feature>
<dbReference type="SUPFAM" id="SSF81273">
    <property type="entry name" value="H-NS histone-like proteins"/>
    <property type="match status" value="1"/>
</dbReference>
<sequence>MPFKVSSSYGNRRAGRIICRYSPASLTARGLLRACGYRPANLPRDVFAPCAVHFSSGPFVKKTCGRETYLHCRHRGPSRPNPVDGSPITGRAVFLQTRKYQVSAVIEHLEGEARERLILWLKRRMEECDITLEALQHALQQDIDAVRSIRYRDASGNTWTGEGDQPEWLRRAVAAGQSIDHFLCA</sequence>
<keyword evidence="3" id="KW-1185">Reference proteome</keyword>
<reference evidence="2 3" key="1">
    <citation type="submission" date="2024-01" db="EMBL/GenBank/DDBJ databases">
        <title>The diversity of rhizobia nodulating Mimosa spp. in eleven states of Brazil covering several biomes is determined by host plant, location, and edaphic factors.</title>
        <authorList>
            <person name="Rouws L."/>
            <person name="Barauna A."/>
            <person name="Beukes C."/>
            <person name="De Faria S.M."/>
            <person name="Gross E."/>
            <person name="Dos Reis Junior F.B."/>
            <person name="Simon M."/>
            <person name="Maluk M."/>
            <person name="Odee D.W."/>
            <person name="Kenicer G."/>
            <person name="Young J.P.W."/>
            <person name="Reis V.M."/>
            <person name="Zilli J."/>
            <person name="James E.K."/>
        </authorList>
    </citation>
    <scope>NUCLEOTIDE SEQUENCE [LARGE SCALE GENOMIC DNA]</scope>
    <source>
        <strain evidence="2 3">JPY77</strain>
    </source>
</reference>
<evidence type="ECO:0000259" key="1">
    <source>
        <dbReference type="Pfam" id="PF00816"/>
    </source>
</evidence>
<protein>
    <submittedName>
        <fullName evidence="2">H-NS family nucleoid-associated regulatory protein</fullName>
    </submittedName>
</protein>
<organism evidence="2 3">
    <name type="scientific">Paraburkholderia sabiae</name>
    <dbReference type="NCBI Taxonomy" id="273251"/>
    <lineage>
        <taxon>Bacteria</taxon>
        <taxon>Pseudomonadati</taxon>
        <taxon>Pseudomonadota</taxon>
        <taxon>Betaproteobacteria</taxon>
        <taxon>Burkholderiales</taxon>
        <taxon>Burkholderiaceae</taxon>
        <taxon>Paraburkholderia</taxon>
    </lineage>
</organism>
<name>A0ABU9Q866_9BURK</name>
<dbReference type="InterPro" id="IPR037150">
    <property type="entry name" value="H-NS_C_dom_sf"/>
</dbReference>
<proteinExistence type="predicted"/>
<dbReference type="EMBL" id="JAZHGC010000005">
    <property type="protein sequence ID" value="MEM5285627.1"/>
    <property type="molecule type" value="Genomic_DNA"/>
</dbReference>
<evidence type="ECO:0000313" key="2">
    <source>
        <dbReference type="EMBL" id="MEM5285627.1"/>
    </source>
</evidence>
<comment type="caution">
    <text evidence="2">The sequence shown here is derived from an EMBL/GenBank/DDBJ whole genome shotgun (WGS) entry which is preliminary data.</text>
</comment>
<dbReference type="InterPro" id="IPR027444">
    <property type="entry name" value="H-NS_C_dom"/>
</dbReference>
<evidence type="ECO:0000313" key="3">
    <source>
        <dbReference type="Proteomes" id="UP001494588"/>
    </source>
</evidence>
<dbReference type="Proteomes" id="UP001494588">
    <property type="component" value="Unassembled WGS sequence"/>
</dbReference>
<gene>
    <name evidence="2" type="ORF">V4C55_07900</name>
</gene>
<dbReference type="Pfam" id="PF00816">
    <property type="entry name" value="Histone_HNS"/>
    <property type="match status" value="1"/>
</dbReference>
<accession>A0ABU9Q866</accession>
<dbReference type="Gene3D" id="4.10.430.10">
    <property type="entry name" value="Histone-like protein H-NS, C-terminal domain"/>
    <property type="match status" value="1"/>
</dbReference>